<keyword evidence="3 6" id="KW-0812">Transmembrane</keyword>
<dbReference type="PANTHER" id="PTHR32322">
    <property type="entry name" value="INNER MEMBRANE TRANSPORTER"/>
    <property type="match status" value="1"/>
</dbReference>
<protein>
    <submittedName>
        <fullName evidence="8">EamA family transporter</fullName>
    </submittedName>
</protein>
<feature type="domain" description="EamA" evidence="7">
    <location>
        <begin position="6"/>
        <end position="138"/>
    </location>
</feature>
<comment type="similarity">
    <text evidence="2">Belongs to the EamA transporter family.</text>
</comment>
<dbReference type="Gene3D" id="1.10.3730.20">
    <property type="match status" value="2"/>
</dbReference>
<sequence>MGIKTIGYILGGCAAASYGTNPLFALPLYAEGLSPDTVLFFRYLFAIPLLGIMLKTRGRNFRINRKDIFPLVAMGLLVALSSLTLFESYNYMNVGIASTLLFIYPILVAVIMTAVFKERFTLQTALCLTGASAGIALLCIGEGGIVLSLTGTGLVFLSSLSYAIYMVAVNHGRLKDVATLKVTFYVLLFGLGLFVIRLYAGSGLQIPPLEKWHLWVNFAALAVFPTAISFLCTTAAVKYIGSTPTAILGALEPVTAVLIGIAVFGESITIRECLGFILIITSVSAVVAGGSITKHIVRIRKLFPRLPGKPQSRL</sequence>
<feature type="transmembrane region" description="Helical" evidence="6">
    <location>
        <begin position="125"/>
        <end position="147"/>
    </location>
</feature>
<evidence type="ECO:0000256" key="2">
    <source>
        <dbReference type="ARBA" id="ARBA00007362"/>
    </source>
</evidence>
<evidence type="ECO:0000256" key="6">
    <source>
        <dbReference type="SAM" id="Phobius"/>
    </source>
</evidence>
<comment type="subcellular location">
    <subcellularLocation>
        <location evidence="1">Membrane</location>
        <topology evidence="1">Multi-pass membrane protein</topology>
    </subcellularLocation>
</comment>
<keyword evidence="5 6" id="KW-0472">Membrane</keyword>
<reference evidence="8 9" key="1">
    <citation type="submission" date="2020-05" db="EMBL/GenBank/DDBJ databases">
        <title>Distinct polysaccharide utilization as determinants for interspecies competition between intestinal Prevotella spp.</title>
        <authorList>
            <person name="Galvez E.J.C."/>
            <person name="Iljazovic A."/>
            <person name="Strowig T."/>
        </authorList>
    </citation>
    <scope>NUCLEOTIDE SEQUENCE [LARGE SCALE GENOMIC DNA]</scope>
    <source>
        <strain evidence="8 9">PMUR</strain>
    </source>
</reference>
<dbReference type="Proteomes" id="UP000714420">
    <property type="component" value="Unassembled WGS sequence"/>
</dbReference>
<feature type="domain" description="EamA" evidence="7">
    <location>
        <begin position="151"/>
        <end position="286"/>
    </location>
</feature>
<dbReference type="InterPro" id="IPR037185">
    <property type="entry name" value="EmrE-like"/>
</dbReference>
<evidence type="ECO:0000256" key="4">
    <source>
        <dbReference type="ARBA" id="ARBA00022989"/>
    </source>
</evidence>
<dbReference type="RefSeq" id="WP_172275463.1">
    <property type="nucleotide sequence ID" value="NZ_CASGMU010000004.1"/>
</dbReference>
<keyword evidence="9" id="KW-1185">Reference proteome</keyword>
<keyword evidence="4 6" id="KW-1133">Transmembrane helix</keyword>
<feature type="transmembrane region" description="Helical" evidence="6">
    <location>
        <begin position="68"/>
        <end position="86"/>
    </location>
</feature>
<gene>
    <name evidence="8" type="ORF">HPS56_07115</name>
</gene>
<evidence type="ECO:0000259" key="7">
    <source>
        <dbReference type="Pfam" id="PF00892"/>
    </source>
</evidence>
<dbReference type="InterPro" id="IPR050638">
    <property type="entry name" value="AA-Vitamin_Transporters"/>
</dbReference>
<feature type="transmembrane region" description="Helical" evidence="6">
    <location>
        <begin position="92"/>
        <end position="116"/>
    </location>
</feature>
<feature type="transmembrane region" description="Helical" evidence="6">
    <location>
        <begin position="7"/>
        <end position="26"/>
    </location>
</feature>
<dbReference type="EMBL" id="JABKKF010000005">
    <property type="protein sequence ID" value="NPD92123.1"/>
    <property type="molecule type" value="Genomic_DNA"/>
</dbReference>
<feature type="transmembrane region" description="Helical" evidence="6">
    <location>
        <begin position="182"/>
        <end position="200"/>
    </location>
</feature>
<name>A0ABX2ALN5_9BACT</name>
<feature type="transmembrane region" description="Helical" evidence="6">
    <location>
        <begin position="212"/>
        <end position="233"/>
    </location>
</feature>
<dbReference type="SUPFAM" id="SSF103481">
    <property type="entry name" value="Multidrug resistance efflux transporter EmrE"/>
    <property type="match status" value="2"/>
</dbReference>
<proteinExistence type="inferred from homology"/>
<feature type="transmembrane region" description="Helical" evidence="6">
    <location>
        <begin position="245"/>
        <end position="264"/>
    </location>
</feature>
<feature type="transmembrane region" description="Helical" evidence="6">
    <location>
        <begin position="153"/>
        <end position="170"/>
    </location>
</feature>
<dbReference type="InterPro" id="IPR000620">
    <property type="entry name" value="EamA_dom"/>
</dbReference>
<evidence type="ECO:0000313" key="9">
    <source>
        <dbReference type="Proteomes" id="UP000714420"/>
    </source>
</evidence>
<feature type="transmembrane region" description="Helical" evidence="6">
    <location>
        <begin position="276"/>
        <end position="297"/>
    </location>
</feature>
<dbReference type="Pfam" id="PF00892">
    <property type="entry name" value="EamA"/>
    <property type="match status" value="2"/>
</dbReference>
<comment type="caution">
    <text evidence="8">The sequence shown here is derived from an EMBL/GenBank/DDBJ whole genome shotgun (WGS) entry which is preliminary data.</text>
</comment>
<feature type="transmembrane region" description="Helical" evidence="6">
    <location>
        <begin position="38"/>
        <end position="56"/>
    </location>
</feature>
<accession>A0ABX2ALN5</accession>
<evidence type="ECO:0000256" key="1">
    <source>
        <dbReference type="ARBA" id="ARBA00004141"/>
    </source>
</evidence>
<organism evidence="8 9">
    <name type="scientific">Xylanibacter muris</name>
    <dbReference type="NCBI Taxonomy" id="2736290"/>
    <lineage>
        <taxon>Bacteria</taxon>
        <taxon>Pseudomonadati</taxon>
        <taxon>Bacteroidota</taxon>
        <taxon>Bacteroidia</taxon>
        <taxon>Bacteroidales</taxon>
        <taxon>Prevotellaceae</taxon>
        <taxon>Xylanibacter</taxon>
    </lineage>
</organism>
<dbReference type="PANTHER" id="PTHR32322:SF2">
    <property type="entry name" value="EAMA DOMAIN-CONTAINING PROTEIN"/>
    <property type="match status" value="1"/>
</dbReference>
<evidence type="ECO:0000256" key="5">
    <source>
        <dbReference type="ARBA" id="ARBA00023136"/>
    </source>
</evidence>
<evidence type="ECO:0000313" key="8">
    <source>
        <dbReference type="EMBL" id="NPD92123.1"/>
    </source>
</evidence>
<evidence type="ECO:0000256" key="3">
    <source>
        <dbReference type="ARBA" id="ARBA00022692"/>
    </source>
</evidence>